<keyword evidence="2" id="KW-1185">Reference proteome</keyword>
<dbReference type="HOGENOM" id="CLU_1684496_0_0_6"/>
<dbReference type="KEGG" id="alt:ambt_06320"/>
<organism evidence="1 2">
    <name type="scientific">Alteromonas naphthalenivorans</name>
    <dbReference type="NCBI Taxonomy" id="715451"/>
    <lineage>
        <taxon>Bacteria</taxon>
        <taxon>Pseudomonadati</taxon>
        <taxon>Pseudomonadota</taxon>
        <taxon>Gammaproteobacteria</taxon>
        <taxon>Alteromonadales</taxon>
        <taxon>Alteromonadaceae</taxon>
        <taxon>Alteromonas/Salinimonas group</taxon>
        <taxon>Alteromonas</taxon>
    </lineage>
</organism>
<dbReference type="Proteomes" id="UP000000683">
    <property type="component" value="Chromosome"/>
</dbReference>
<evidence type="ECO:0000313" key="1">
    <source>
        <dbReference type="EMBL" id="AEF02801.1"/>
    </source>
</evidence>
<evidence type="ECO:0000313" key="2">
    <source>
        <dbReference type="Proteomes" id="UP000000683"/>
    </source>
</evidence>
<accession>F5ZCQ2</accession>
<reference evidence="1 2" key="1">
    <citation type="journal article" date="2011" name="J. Bacteriol.">
        <title>Complete genome sequence of the polycyclic aromatic hydrocarbon-degrading bacterium Alteromonas sp. strain SN2.</title>
        <authorList>
            <person name="Jin H.M."/>
            <person name="Jeong H."/>
            <person name="Moon E.J."/>
            <person name="Math R.K."/>
            <person name="Lee K."/>
            <person name="Kim H.J."/>
            <person name="Jeon C.O."/>
            <person name="Oh T.K."/>
            <person name="Kim J.F."/>
        </authorList>
    </citation>
    <scope>NUCLEOTIDE SEQUENCE [LARGE SCALE GENOMIC DNA]</scope>
    <source>
        <strain evidence="2">JCM 17741 / KACC 18427 / KCTC 11700BP / SN2</strain>
    </source>
</reference>
<sequence length="161" mass="18228">MIGLVKIVDLNDKWAVLIGRLFIAFGSIERTTHNCLIDWLKDPTYAHISKMRFSQRVDVIIDLLGTLEFVEQNKADLIQGLKKAKKLAEKRNIVAHNPLMLDLFDGDFKEIIISNTKDGVTITFEELQQITQSAESLSTELVNTCTKIKLEGWEGLPITTQ</sequence>
<protein>
    <submittedName>
        <fullName evidence="1">Uncharacterized protein</fullName>
    </submittedName>
</protein>
<name>F5ZCQ2_ALTNA</name>
<gene>
    <name evidence="1" type="ordered locus">ambt_06320</name>
</gene>
<dbReference type="AlphaFoldDB" id="F5ZCQ2"/>
<proteinExistence type="predicted"/>
<dbReference type="EMBL" id="CP002339">
    <property type="protein sequence ID" value="AEF02801.1"/>
    <property type="molecule type" value="Genomic_DNA"/>
</dbReference>